<dbReference type="OrthoDB" id="764594at2759"/>
<evidence type="ECO:0000313" key="4">
    <source>
        <dbReference type="EMBL" id="KAF3339664.1"/>
    </source>
</evidence>
<comment type="caution">
    <text evidence="4">The sequence shown here is derived from an EMBL/GenBank/DDBJ whole genome shotgun (WGS) entry which is preliminary data.</text>
</comment>
<proteinExistence type="inferred from homology"/>
<keyword evidence="5" id="KW-1185">Reference proteome</keyword>
<sequence length="531" mass="60634">MTDTRIRFSQAQKDLCDYFHSTRGYSLPDAEHLSENTPVFLKKLVSKLEDRSFDQSIRRLLCFHPINEFEPFLESIGLSPTKYKHLLPKNIIYLSDDPLLLENYHVLWSYGVPRIKIGRIYLESAEVFRYNEEVLLSKLKNYENFGISRAAIVKLVTCCPNLLVGEVNLNILRVYEKLSSLGVQFDLVIQCLSDRSKYNWSQVSEMLTFLDRMGFDKQALATLIKETPVFVFHESGKNIYLLVAILIKVGLKTHEILNLFVKNPHILIGNFVKFLGHSVNFLTEIGMELGDIASIISTHPQILGSSPCRSSDSVLCHLSLPRKSLIDMIKADPTKFTSLACTRSVDEPVNIDEQLFLKEKTEFLLKLGFAECSDEMAKVVSKFKGRGDKLQERFDCLVNSGLDYHDVVKMIKMAPPVLNQSTDVLIKKIDYLTNKLDYPLESLVDFPSFLCYSMDRVRLRFQMVSWVTDENGLLTNSRGATKKYGGKISLSYVLTLSEKSFLKYFVDMKPKGMKHYEMLKKSILGSKGIAN</sequence>
<name>A0A833RV12_9POAL</name>
<dbReference type="EMBL" id="SWLB01000003">
    <property type="protein sequence ID" value="KAF3339664.1"/>
    <property type="molecule type" value="Genomic_DNA"/>
</dbReference>
<dbReference type="GO" id="GO:0006353">
    <property type="term" value="P:DNA-templated transcription termination"/>
    <property type="evidence" value="ECO:0007669"/>
    <property type="project" value="UniProtKB-KW"/>
</dbReference>
<dbReference type="Pfam" id="PF02536">
    <property type="entry name" value="mTERF"/>
    <property type="match status" value="3"/>
</dbReference>
<keyword evidence="2" id="KW-0804">Transcription</keyword>
<dbReference type="InterPro" id="IPR038538">
    <property type="entry name" value="MTERF_sf"/>
</dbReference>
<organism evidence="4 5">
    <name type="scientific">Carex littledalei</name>
    <dbReference type="NCBI Taxonomy" id="544730"/>
    <lineage>
        <taxon>Eukaryota</taxon>
        <taxon>Viridiplantae</taxon>
        <taxon>Streptophyta</taxon>
        <taxon>Embryophyta</taxon>
        <taxon>Tracheophyta</taxon>
        <taxon>Spermatophyta</taxon>
        <taxon>Magnoliopsida</taxon>
        <taxon>Liliopsida</taxon>
        <taxon>Poales</taxon>
        <taxon>Cyperaceae</taxon>
        <taxon>Cyperoideae</taxon>
        <taxon>Cariceae</taxon>
        <taxon>Carex</taxon>
        <taxon>Carex subgen. Euthyceras</taxon>
    </lineage>
</organism>
<keyword evidence="2" id="KW-0805">Transcription regulation</keyword>
<keyword evidence="3" id="KW-0809">Transit peptide</keyword>
<dbReference type="Gene3D" id="1.25.70.10">
    <property type="entry name" value="Transcription termination factor 3, mitochondrial"/>
    <property type="match status" value="2"/>
</dbReference>
<gene>
    <name evidence="4" type="ORF">FCM35_KLT15435</name>
</gene>
<dbReference type="InterPro" id="IPR003690">
    <property type="entry name" value="MTERF"/>
</dbReference>
<dbReference type="GO" id="GO:0003676">
    <property type="term" value="F:nucleic acid binding"/>
    <property type="evidence" value="ECO:0007669"/>
    <property type="project" value="InterPro"/>
</dbReference>
<dbReference type="PANTHER" id="PTHR13068:SF103">
    <property type="entry name" value="MITOCHONDRIAL TRANSCRIPTION TERMINATION FACTOR FAMILY PROTEIN"/>
    <property type="match status" value="1"/>
</dbReference>
<accession>A0A833RV12</accession>
<protein>
    <submittedName>
        <fullName evidence="4">mTERF</fullName>
    </submittedName>
</protein>
<reference evidence="4" key="1">
    <citation type="submission" date="2020-01" db="EMBL/GenBank/DDBJ databases">
        <title>Genome sequence of Kobresia littledalei, the first chromosome-level genome in the family Cyperaceae.</title>
        <authorList>
            <person name="Qu G."/>
        </authorList>
    </citation>
    <scope>NUCLEOTIDE SEQUENCE</scope>
    <source>
        <strain evidence="4">C.B.Clarke</strain>
        <tissue evidence="4">Leaf</tissue>
    </source>
</reference>
<evidence type="ECO:0000256" key="3">
    <source>
        <dbReference type="ARBA" id="ARBA00022946"/>
    </source>
</evidence>
<evidence type="ECO:0000256" key="2">
    <source>
        <dbReference type="ARBA" id="ARBA00022472"/>
    </source>
</evidence>
<dbReference type="SMART" id="SM00733">
    <property type="entry name" value="Mterf"/>
    <property type="match status" value="5"/>
</dbReference>
<dbReference type="Proteomes" id="UP000623129">
    <property type="component" value="Unassembled WGS sequence"/>
</dbReference>
<evidence type="ECO:0000313" key="5">
    <source>
        <dbReference type="Proteomes" id="UP000623129"/>
    </source>
</evidence>
<comment type="similarity">
    <text evidence="1">Belongs to the mTERF family.</text>
</comment>
<evidence type="ECO:0000256" key="1">
    <source>
        <dbReference type="ARBA" id="ARBA00007692"/>
    </source>
</evidence>
<dbReference type="PANTHER" id="PTHR13068">
    <property type="entry name" value="CGI-12 PROTEIN-RELATED"/>
    <property type="match status" value="1"/>
</dbReference>
<keyword evidence="2" id="KW-0806">Transcription termination</keyword>
<dbReference type="AlphaFoldDB" id="A0A833RV12"/>